<keyword evidence="1" id="KW-0812">Transmembrane</keyword>
<evidence type="ECO:0000313" key="2">
    <source>
        <dbReference type="EMBL" id="CAI9609762.1"/>
    </source>
</evidence>
<dbReference type="EMBL" id="CATNWA010018831">
    <property type="protein sequence ID" value="CAI9609762.1"/>
    <property type="molecule type" value="Genomic_DNA"/>
</dbReference>
<keyword evidence="3" id="KW-1185">Reference proteome</keyword>
<evidence type="ECO:0000256" key="1">
    <source>
        <dbReference type="SAM" id="Phobius"/>
    </source>
</evidence>
<reference evidence="2" key="1">
    <citation type="submission" date="2023-05" db="EMBL/GenBank/DDBJ databases">
        <authorList>
            <person name="Stuckert A."/>
        </authorList>
    </citation>
    <scope>NUCLEOTIDE SEQUENCE</scope>
</reference>
<accession>A0ABN9GJZ1</accession>
<proteinExistence type="predicted"/>
<keyword evidence="1" id="KW-1133">Transmembrane helix</keyword>
<organism evidence="2 3">
    <name type="scientific">Staurois parvus</name>
    <dbReference type="NCBI Taxonomy" id="386267"/>
    <lineage>
        <taxon>Eukaryota</taxon>
        <taxon>Metazoa</taxon>
        <taxon>Chordata</taxon>
        <taxon>Craniata</taxon>
        <taxon>Vertebrata</taxon>
        <taxon>Euteleostomi</taxon>
        <taxon>Amphibia</taxon>
        <taxon>Batrachia</taxon>
        <taxon>Anura</taxon>
        <taxon>Neobatrachia</taxon>
        <taxon>Ranoidea</taxon>
        <taxon>Ranidae</taxon>
        <taxon>Staurois</taxon>
    </lineage>
</organism>
<keyword evidence="1" id="KW-0472">Membrane</keyword>
<evidence type="ECO:0000313" key="3">
    <source>
        <dbReference type="Proteomes" id="UP001162483"/>
    </source>
</evidence>
<gene>
    <name evidence="2" type="ORF">SPARVUS_LOCUS14289499</name>
</gene>
<name>A0ABN9GJZ1_9NEOB</name>
<feature type="transmembrane region" description="Helical" evidence="1">
    <location>
        <begin position="6"/>
        <end position="26"/>
    </location>
</feature>
<dbReference type="Proteomes" id="UP001162483">
    <property type="component" value="Unassembled WGS sequence"/>
</dbReference>
<sequence length="72" mass="8034">MMVGDGVIFLCGILGIWRTGTSLCWVPMTGSIYLMMVRDGVFLLCGTRGIQRTGKSLWWVPMTGSICRKHTH</sequence>
<protein>
    <submittedName>
        <fullName evidence="2">Uncharacterized protein</fullName>
    </submittedName>
</protein>
<comment type="caution">
    <text evidence="2">The sequence shown here is derived from an EMBL/GenBank/DDBJ whole genome shotgun (WGS) entry which is preliminary data.</text>
</comment>